<evidence type="ECO:0000256" key="6">
    <source>
        <dbReference type="ARBA" id="ARBA00022786"/>
    </source>
</evidence>
<evidence type="ECO:0000256" key="1">
    <source>
        <dbReference type="ARBA" id="ARBA00000900"/>
    </source>
</evidence>
<dbReference type="InterPro" id="IPR001841">
    <property type="entry name" value="Znf_RING"/>
</dbReference>
<evidence type="ECO:0000256" key="4">
    <source>
        <dbReference type="ARBA" id="ARBA00022723"/>
    </source>
</evidence>
<dbReference type="EMBL" id="JAWXYG010000005">
    <property type="protein sequence ID" value="KAK4271878.1"/>
    <property type="molecule type" value="Genomic_DNA"/>
</dbReference>
<dbReference type="GO" id="GO:0061630">
    <property type="term" value="F:ubiquitin protein ligase activity"/>
    <property type="evidence" value="ECO:0007669"/>
    <property type="project" value="UniProtKB-EC"/>
</dbReference>
<comment type="catalytic activity">
    <reaction evidence="1">
        <text>S-ubiquitinyl-[E2 ubiquitin-conjugating enzyme]-L-cysteine + [acceptor protein]-L-lysine = [E2 ubiquitin-conjugating enzyme]-L-cysteine + N(6)-ubiquitinyl-[acceptor protein]-L-lysine.</text>
        <dbReference type="EC" id="2.3.2.27"/>
    </reaction>
</comment>
<evidence type="ECO:0000313" key="11">
    <source>
        <dbReference type="EMBL" id="KAK4271878.1"/>
    </source>
</evidence>
<keyword evidence="6" id="KW-0833">Ubl conjugation pathway</keyword>
<dbReference type="GO" id="GO:0008270">
    <property type="term" value="F:zinc ion binding"/>
    <property type="evidence" value="ECO:0007669"/>
    <property type="project" value="UniProtKB-KW"/>
</dbReference>
<evidence type="ECO:0000256" key="9">
    <source>
        <dbReference type="SAM" id="MobiDB-lite"/>
    </source>
</evidence>
<dbReference type="Pfam" id="PF13639">
    <property type="entry name" value="zf-RING_2"/>
    <property type="match status" value="1"/>
</dbReference>
<keyword evidence="12" id="KW-1185">Reference proteome</keyword>
<dbReference type="AlphaFoldDB" id="A0AAE1JLQ0"/>
<feature type="region of interest" description="Disordered" evidence="9">
    <location>
        <begin position="1"/>
        <end position="37"/>
    </location>
</feature>
<comment type="caution">
    <text evidence="11">The sequence shown here is derived from an EMBL/GenBank/DDBJ whole genome shotgun (WGS) entry which is preliminary data.</text>
</comment>
<dbReference type="PROSITE" id="PS50089">
    <property type="entry name" value="ZF_RING_2"/>
    <property type="match status" value="1"/>
</dbReference>
<dbReference type="FunFam" id="3.30.40.10:FF:000022">
    <property type="entry name" value="E3 ubiquitin-protein ligase RING1-like"/>
    <property type="match status" value="1"/>
</dbReference>
<reference evidence="11" key="1">
    <citation type="submission" date="2023-10" db="EMBL/GenBank/DDBJ databases">
        <title>Chromosome-level genome of the transformable northern wattle, Acacia crassicarpa.</title>
        <authorList>
            <person name="Massaro I."/>
            <person name="Sinha N.R."/>
            <person name="Poethig S."/>
            <person name="Leichty A.R."/>
        </authorList>
    </citation>
    <scope>NUCLEOTIDE SEQUENCE</scope>
    <source>
        <strain evidence="11">Acra3RX</strain>
        <tissue evidence="11">Leaf</tissue>
    </source>
</reference>
<evidence type="ECO:0000256" key="2">
    <source>
        <dbReference type="ARBA" id="ARBA00012483"/>
    </source>
</evidence>
<feature type="compositionally biased region" description="Acidic residues" evidence="9">
    <location>
        <begin position="13"/>
        <end position="26"/>
    </location>
</feature>
<dbReference type="SMART" id="SM00184">
    <property type="entry name" value="RING"/>
    <property type="match status" value="1"/>
</dbReference>
<evidence type="ECO:0000256" key="5">
    <source>
        <dbReference type="ARBA" id="ARBA00022771"/>
    </source>
</evidence>
<evidence type="ECO:0000256" key="3">
    <source>
        <dbReference type="ARBA" id="ARBA00022679"/>
    </source>
</evidence>
<dbReference type="SUPFAM" id="SSF57850">
    <property type="entry name" value="RING/U-box"/>
    <property type="match status" value="1"/>
</dbReference>
<evidence type="ECO:0000256" key="7">
    <source>
        <dbReference type="ARBA" id="ARBA00022833"/>
    </source>
</evidence>
<accession>A0AAE1JLQ0</accession>
<dbReference type="PANTHER" id="PTHR15710">
    <property type="entry name" value="E3 UBIQUITIN-PROTEIN LIGASE PRAJA"/>
    <property type="match status" value="1"/>
</dbReference>
<evidence type="ECO:0000313" key="12">
    <source>
        <dbReference type="Proteomes" id="UP001293593"/>
    </source>
</evidence>
<sequence length="406" mass="45291">MANNSQLPSLFSLEDEFEESEPDEQVSDLPSPTAHDHWCTDSSNPFATVSFDRLSNHSNWYSDSDSDSVSCFVTDLFENRSSEKFNRRCNNSSDINPFSAVPGDGGHDGEGSSYAETELGSGFGTGKNVEISALGEASSAERVRSHTDGLRIVGFSSESDSNTDEELDRAMEFCSGENDGNRVSSFDDTDVHFCWDSLCLDDQRTLNSEWEDLEERVNEGEDLSVVIGEVDDQSVASGFSYGEESGEEAFRYLEWEILLAVNNLERNSSLDHGATAGSFLTVQDDGYMNTAEYDIFFGQFMENESPLKGSPPTAKSVMENLPLVELTEEDLVGENVACAVCKDEIIWKEKVRRLPCSHFYHGDCIMPWLSIRNTCPVCRFELPTDDPDYEQRKSQRTAPDLFEFAL</sequence>
<name>A0AAE1JLQ0_9FABA</name>
<gene>
    <name evidence="11" type="ORF">QN277_020506</name>
</gene>
<dbReference type="Gene3D" id="3.30.40.10">
    <property type="entry name" value="Zinc/RING finger domain, C3HC4 (zinc finger)"/>
    <property type="match status" value="1"/>
</dbReference>
<feature type="domain" description="RING-type" evidence="10">
    <location>
        <begin position="338"/>
        <end position="379"/>
    </location>
</feature>
<keyword evidence="3" id="KW-0808">Transferase</keyword>
<dbReference type="Proteomes" id="UP001293593">
    <property type="component" value="Unassembled WGS sequence"/>
</dbReference>
<dbReference type="EC" id="2.3.2.27" evidence="2"/>
<dbReference type="GO" id="GO:0016567">
    <property type="term" value="P:protein ubiquitination"/>
    <property type="evidence" value="ECO:0007669"/>
    <property type="project" value="TreeGrafter"/>
</dbReference>
<evidence type="ECO:0000259" key="10">
    <source>
        <dbReference type="PROSITE" id="PS50089"/>
    </source>
</evidence>
<dbReference type="PANTHER" id="PTHR15710:SF108">
    <property type="entry name" value="OS03G0286100 PROTEIN"/>
    <property type="match status" value="1"/>
</dbReference>
<keyword evidence="7" id="KW-0862">Zinc</keyword>
<keyword evidence="5 8" id="KW-0863">Zinc-finger</keyword>
<keyword evidence="4" id="KW-0479">Metal-binding</keyword>
<organism evidence="11 12">
    <name type="scientific">Acacia crassicarpa</name>
    <name type="common">northern wattle</name>
    <dbReference type="NCBI Taxonomy" id="499986"/>
    <lineage>
        <taxon>Eukaryota</taxon>
        <taxon>Viridiplantae</taxon>
        <taxon>Streptophyta</taxon>
        <taxon>Embryophyta</taxon>
        <taxon>Tracheophyta</taxon>
        <taxon>Spermatophyta</taxon>
        <taxon>Magnoliopsida</taxon>
        <taxon>eudicotyledons</taxon>
        <taxon>Gunneridae</taxon>
        <taxon>Pentapetalae</taxon>
        <taxon>rosids</taxon>
        <taxon>fabids</taxon>
        <taxon>Fabales</taxon>
        <taxon>Fabaceae</taxon>
        <taxon>Caesalpinioideae</taxon>
        <taxon>mimosoid clade</taxon>
        <taxon>Acacieae</taxon>
        <taxon>Acacia</taxon>
    </lineage>
</organism>
<protein>
    <recommendedName>
        <fullName evidence="2">RING-type E3 ubiquitin transferase</fullName>
        <ecNumber evidence="2">2.3.2.27</ecNumber>
    </recommendedName>
</protein>
<proteinExistence type="predicted"/>
<dbReference type="GO" id="GO:0005737">
    <property type="term" value="C:cytoplasm"/>
    <property type="evidence" value="ECO:0007669"/>
    <property type="project" value="TreeGrafter"/>
</dbReference>
<evidence type="ECO:0000256" key="8">
    <source>
        <dbReference type="PROSITE-ProRule" id="PRU00175"/>
    </source>
</evidence>
<dbReference type="InterPro" id="IPR013083">
    <property type="entry name" value="Znf_RING/FYVE/PHD"/>
</dbReference>